<reference evidence="1" key="1">
    <citation type="journal article" date="2022" name="bioRxiv">
        <title>Sequencing and chromosome-scale assembly of the giantPleurodeles waltlgenome.</title>
        <authorList>
            <person name="Brown T."/>
            <person name="Elewa A."/>
            <person name="Iarovenko S."/>
            <person name="Subramanian E."/>
            <person name="Araus A.J."/>
            <person name="Petzold A."/>
            <person name="Susuki M."/>
            <person name="Suzuki K.-i.T."/>
            <person name="Hayashi T."/>
            <person name="Toyoda A."/>
            <person name="Oliveira C."/>
            <person name="Osipova E."/>
            <person name="Leigh N.D."/>
            <person name="Simon A."/>
            <person name="Yun M.H."/>
        </authorList>
    </citation>
    <scope>NUCLEOTIDE SEQUENCE</scope>
    <source>
        <strain evidence="1">20211129_DDA</strain>
        <tissue evidence="1">Liver</tissue>
    </source>
</reference>
<evidence type="ECO:0000313" key="2">
    <source>
        <dbReference type="Proteomes" id="UP001066276"/>
    </source>
</evidence>
<comment type="caution">
    <text evidence="1">The sequence shown here is derived from an EMBL/GenBank/DDBJ whole genome shotgun (WGS) entry which is preliminary data.</text>
</comment>
<protein>
    <recommendedName>
        <fullName evidence="3">Reverse transcriptase domain-containing protein</fullName>
    </recommendedName>
</protein>
<accession>A0AAV7NQZ3</accession>
<organism evidence="1 2">
    <name type="scientific">Pleurodeles waltl</name>
    <name type="common">Iberian ribbed newt</name>
    <dbReference type="NCBI Taxonomy" id="8319"/>
    <lineage>
        <taxon>Eukaryota</taxon>
        <taxon>Metazoa</taxon>
        <taxon>Chordata</taxon>
        <taxon>Craniata</taxon>
        <taxon>Vertebrata</taxon>
        <taxon>Euteleostomi</taxon>
        <taxon>Amphibia</taxon>
        <taxon>Batrachia</taxon>
        <taxon>Caudata</taxon>
        <taxon>Salamandroidea</taxon>
        <taxon>Salamandridae</taxon>
        <taxon>Pleurodelinae</taxon>
        <taxon>Pleurodeles</taxon>
    </lineage>
</organism>
<evidence type="ECO:0000313" key="1">
    <source>
        <dbReference type="EMBL" id="KAJ1115648.1"/>
    </source>
</evidence>
<gene>
    <name evidence="1" type="ORF">NDU88_003870</name>
</gene>
<name>A0AAV7NQZ3_PLEWA</name>
<sequence>MISFPTHKGGHILDPFFTNLEGLRVLGSSQLVWTDHMLVKMACSLSDSPFVSQDRFVLKRHWNKLSLEDFYHQLEKAPLGPLNEVDCGYDSFCEWISGALDSLIPMCWSKCHRKEPSPWYDTSLASLKRVCRQAERLWRKSYDSDLKICYLAKIKIYHRAVCQTRASFYAQQFQNSTNPSKLIFKVLKDLMAKRVIAGKLCSDSHCEGLASFFYEKVQAIYRTFPTGSLMLEQVGRTLGEGECLSILPPLSLEMFDYLSAKIKSGSPADPLKPAQLKTLAPVCRSPVLSLINLSLSSGVVPARWKQAVVTPILKKATLDPLKPESYRPISLLPWATKIAEAHVNATLTDHLGRFNILDPTQNGFRAGHSTETALLSMVEHLRSVMDSGRTAALLLLDLVRRLEEVGVSGSALHWLRSFLTDRSFQVAIPPGQNLTVVPRFKLSRIGGRSFRVLVVCWWNSLPPQIRAIDELLQFRRAIKTFLFV</sequence>
<dbReference type="Proteomes" id="UP001066276">
    <property type="component" value="Chromosome 8"/>
</dbReference>
<proteinExistence type="predicted"/>
<evidence type="ECO:0008006" key="3">
    <source>
        <dbReference type="Google" id="ProtNLM"/>
    </source>
</evidence>
<keyword evidence="2" id="KW-1185">Reference proteome</keyword>
<dbReference type="EMBL" id="JANPWB010000012">
    <property type="protein sequence ID" value="KAJ1115648.1"/>
    <property type="molecule type" value="Genomic_DNA"/>
</dbReference>
<dbReference type="AlphaFoldDB" id="A0AAV7NQZ3"/>
<dbReference type="PANTHER" id="PTHR33332">
    <property type="entry name" value="REVERSE TRANSCRIPTASE DOMAIN-CONTAINING PROTEIN"/>
    <property type="match status" value="1"/>
</dbReference>